<name>A0A1G4MFT9_LACFM</name>
<evidence type="ECO:0000256" key="1">
    <source>
        <dbReference type="ARBA" id="ARBA00000885"/>
    </source>
</evidence>
<dbReference type="GO" id="GO:0061630">
    <property type="term" value="F:ubiquitin protein ligase activity"/>
    <property type="evidence" value="ECO:0007669"/>
    <property type="project" value="UniProtKB-EC"/>
</dbReference>
<dbReference type="CDD" id="cd00078">
    <property type="entry name" value="HECTc"/>
    <property type="match status" value="1"/>
</dbReference>
<dbReference type="OrthoDB" id="8068875at2759"/>
<dbReference type="EC" id="2.3.2.26" evidence="2"/>
<dbReference type="PANTHER" id="PTHR45700">
    <property type="entry name" value="UBIQUITIN-PROTEIN LIGASE E3C"/>
    <property type="match status" value="1"/>
</dbReference>
<evidence type="ECO:0000256" key="3">
    <source>
        <dbReference type="ARBA" id="ARBA00022679"/>
    </source>
</evidence>
<evidence type="ECO:0000256" key="4">
    <source>
        <dbReference type="ARBA" id="ARBA00022786"/>
    </source>
</evidence>
<keyword evidence="8" id="KW-1185">Reference proteome</keyword>
<gene>
    <name evidence="7" type="ORF">LAFE_0F11914G</name>
</gene>
<dbReference type="Gene3D" id="3.30.2160.10">
    <property type="entry name" value="Hect, E3 ligase catalytic domain"/>
    <property type="match status" value="1"/>
</dbReference>
<protein>
    <recommendedName>
        <fullName evidence="2">HECT-type E3 ubiquitin transferase</fullName>
        <ecNumber evidence="2">2.3.2.26</ecNumber>
    </recommendedName>
</protein>
<comment type="catalytic activity">
    <reaction evidence="1">
        <text>S-ubiquitinyl-[E2 ubiquitin-conjugating enzyme]-L-cysteine + [acceptor protein]-L-lysine = [E2 ubiquitin-conjugating enzyme]-L-cysteine + N(6)-ubiquitinyl-[acceptor protein]-L-lysine.</text>
        <dbReference type="EC" id="2.3.2.26"/>
    </reaction>
</comment>
<organism evidence="7 8">
    <name type="scientific">Lachancea fermentati</name>
    <name type="common">Zygosaccharomyces fermentati</name>
    <dbReference type="NCBI Taxonomy" id="4955"/>
    <lineage>
        <taxon>Eukaryota</taxon>
        <taxon>Fungi</taxon>
        <taxon>Dikarya</taxon>
        <taxon>Ascomycota</taxon>
        <taxon>Saccharomycotina</taxon>
        <taxon>Saccharomycetes</taxon>
        <taxon>Saccharomycetales</taxon>
        <taxon>Saccharomycetaceae</taxon>
        <taxon>Lachancea</taxon>
    </lineage>
</organism>
<dbReference type="Proteomes" id="UP000190831">
    <property type="component" value="Chromosome F"/>
</dbReference>
<dbReference type="STRING" id="4955.A0A1G4MFT9"/>
<sequence>MRLISKQKGKKTSKSPSIEITFSSCVRDKPQKPVKDNFTQCYCCGTLLKHPATVEKFKCSICQCTVATVQGGSENSHQPRNSASLKQLLKVVENCCTNLKHVSRPITSFKRHEIFSPVEEYLATVFSDTSNLNESFIGKDHNNIIDYDSVSKFYKVILELPTKRPFYKLTVLCNELLKKPRMRVGRDTHPTSAILKLRWIFIILQIPILKDGLITRDNASRLEFVSPQLRAILYEIIKRCIGYLSSVNSETGKQYVHYLKRLDKLHFCEHVDLINLYITFHFTRILQSRLALKRDLNSPGFDEFHDSEKLNPSIREVPAESIPRAVNNFLRPSHDSKHVLPASFKFKIADYGNDWHIRTASRLALFYFAANQSKKKCSISRFYNTMVDFIDYKKDFDQWKTMQKVTLSEREISKRNNFDDTSLILGDFYSKKQSMSQFTMCQFFYLLSLGMKISIMDYETRRIMEYNAEQAFLKALDKKLAVDVYMRIKVRRDHLSQDSLRCIKGHQMDLKKSLKVEFVDEPGIDAGGLRKEWFLLLTRELFNPKNGLFIYVAESRLSWFNSMADVVQGARVDTLELFYLFGVVLGLAIYNGTILDLSFPSAMYKKLCHEPLSKDDFMELYPDTGRNLLKMLDYKGEDFEDVFGLTFEVNYLNPLTSKVNRKELCPGGADRSVTLDNRHEYVKLWMDFYMNKSIKASFESFFRGFRRVIESDSFKLFSSEELEQLLCGSQEKDIDVELLRTVTKYGPGWSPGHHIIEWFWKLFISFSYGQKKKLLQFVTGSDRVPATGVATIPFKITRLGADSEKLPLAHTCFNELCLYEYSSKERLENKLTLAINESEGYGFR</sequence>
<dbReference type="SMART" id="SM00119">
    <property type="entry name" value="HECTc"/>
    <property type="match status" value="1"/>
</dbReference>
<evidence type="ECO:0000256" key="5">
    <source>
        <dbReference type="PROSITE-ProRule" id="PRU00104"/>
    </source>
</evidence>
<dbReference type="Pfam" id="PF00632">
    <property type="entry name" value="HECT"/>
    <property type="match status" value="1"/>
</dbReference>
<dbReference type="Gene3D" id="3.30.2410.10">
    <property type="entry name" value="Hect, E3 ligase catalytic domain"/>
    <property type="match status" value="1"/>
</dbReference>
<dbReference type="InterPro" id="IPR044611">
    <property type="entry name" value="E3A/B/C-like"/>
</dbReference>
<dbReference type="GO" id="GO:0000209">
    <property type="term" value="P:protein polyubiquitination"/>
    <property type="evidence" value="ECO:0007669"/>
    <property type="project" value="InterPro"/>
</dbReference>
<dbReference type="AlphaFoldDB" id="A0A1G4MFT9"/>
<evidence type="ECO:0000259" key="6">
    <source>
        <dbReference type="PROSITE" id="PS50237"/>
    </source>
</evidence>
<reference evidence="8" key="1">
    <citation type="submission" date="2016-03" db="EMBL/GenBank/DDBJ databases">
        <authorList>
            <person name="Devillers H."/>
        </authorList>
    </citation>
    <scope>NUCLEOTIDE SEQUENCE [LARGE SCALE GENOMIC DNA]</scope>
</reference>
<feature type="active site" description="Glycyl thioester intermediate" evidence="5">
    <location>
        <position position="812"/>
    </location>
</feature>
<evidence type="ECO:0000313" key="8">
    <source>
        <dbReference type="Proteomes" id="UP000190831"/>
    </source>
</evidence>
<dbReference type="InterPro" id="IPR000569">
    <property type="entry name" value="HECT_dom"/>
</dbReference>
<dbReference type="EMBL" id="LT598490">
    <property type="protein sequence ID" value="SCW02678.1"/>
    <property type="molecule type" value="Genomic_DNA"/>
</dbReference>
<proteinExistence type="predicted"/>
<accession>A0A1G4MFT9</accession>
<dbReference type="Gene3D" id="3.90.1750.10">
    <property type="entry name" value="Hect, E3 ligase catalytic domains"/>
    <property type="match status" value="1"/>
</dbReference>
<evidence type="ECO:0000256" key="2">
    <source>
        <dbReference type="ARBA" id="ARBA00012485"/>
    </source>
</evidence>
<dbReference type="PROSITE" id="PS50237">
    <property type="entry name" value="HECT"/>
    <property type="match status" value="1"/>
</dbReference>
<dbReference type="OMA" id="MYYLFGA"/>
<keyword evidence="3" id="KW-0808">Transferase</keyword>
<feature type="domain" description="HECT" evidence="6">
    <location>
        <begin position="506"/>
        <end position="844"/>
    </location>
</feature>
<evidence type="ECO:0000313" key="7">
    <source>
        <dbReference type="EMBL" id="SCW02678.1"/>
    </source>
</evidence>
<keyword evidence="4 5" id="KW-0833">Ubl conjugation pathway</keyword>
<dbReference type="FunFam" id="3.30.2410.10:FF:000003">
    <property type="entry name" value="probable E3 ubiquitin-protein ligase HERC4 isoform X1"/>
    <property type="match status" value="1"/>
</dbReference>
<dbReference type="InterPro" id="IPR035983">
    <property type="entry name" value="Hect_E3_ubiquitin_ligase"/>
</dbReference>
<dbReference type="SUPFAM" id="SSF56204">
    <property type="entry name" value="Hect, E3 ligase catalytic domain"/>
    <property type="match status" value="1"/>
</dbReference>